<dbReference type="AlphaFoldDB" id="A0A927BCW4"/>
<sequence>MPYNASLIPYRYKHFSLHSDTTMLCISVTEDAMSPLEGNQQLWAYFVANAVKKHGQGKTLGTLKIGNKTYILEPKPGVRRSEWNSFKQFDNDRPAEDEENWPSDSDTATR</sequence>
<dbReference type="Proteomes" id="UP000612233">
    <property type="component" value="Unassembled WGS sequence"/>
</dbReference>
<comment type="caution">
    <text evidence="2">The sequence shown here is derived from an EMBL/GenBank/DDBJ whole genome shotgun (WGS) entry which is preliminary data.</text>
</comment>
<protein>
    <submittedName>
        <fullName evidence="2">Uncharacterized protein</fullName>
    </submittedName>
</protein>
<dbReference type="RefSeq" id="WP_191005286.1">
    <property type="nucleotide sequence ID" value="NZ_JACXAD010000011.1"/>
</dbReference>
<keyword evidence="3" id="KW-1185">Reference proteome</keyword>
<evidence type="ECO:0000313" key="2">
    <source>
        <dbReference type="EMBL" id="MBD2768471.1"/>
    </source>
</evidence>
<evidence type="ECO:0000313" key="3">
    <source>
        <dbReference type="Proteomes" id="UP000612233"/>
    </source>
</evidence>
<organism evidence="2 3">
    <name type="scientific">Hymenobacter montanus</name>
    <dbReference type="NCBI Taxonomy" id="2771359"/>
    <lineage>
        <taxon>Bacteria</taxon>
        <taxon>Pseudomonadati</taxon>
        <taxon>Bacteroidota</taxon>
        <taxon>Cytophagia</taxon>
        <taxon>Cytophagales</taxon>
        <taxon>Hymenobacteraceae</taxon>
        <taxon>Hymenobacter</taxon>
    </lineage>
</organism>
<name>A0A927BCW4_9BACT</name>
<gene>
    <name evidence="2" type="ORF">IC235_11275</name>
</gene>
<accession>A0A927BCW4</accession>
<evidence type="ECO:0000256" key="1">
    <source>
        <dbReference type="SAM" id="MobiDB-lite"/>
    </source>
</evidence>
<reference evidence="2" key="1">
    <citation type="submission" date="2020-09" db="EMBL/GenBank/DDBJ databases">
        <authorList>
            <person name="Kim M.K."/>
        </authorList>
    </citation>
    <scope>NUCLEOTIDE SEQUENCE</scope>
    <source>
        <strain evidence="2">BT664</strain>
    </source>
</reference>
<feature type="region of interest" description="Disordered" evidence="1">
    <location>
        <begin position="82"/>
        <end position="110"/>
    </location>
</feature>
<proteinExistence type="predicted"/>
<dbReference type="EMBL" id="JACXAD010000011">
    <property type="protein sequence ID" value="MBD2768471.1"/>
    <property type="molecule type" value="Genomic_DNA"/>
</dbReference>